<dbReference type="Gene3D" id="3.30.2320.30">
    <property type="entry name" value="ATP synthase, E subunit, C-terminal"/>
    <property type="match status" value="1"/>
</dbReference>
<dbReference type="SUPFAM" id="SSF160527">
    <property type="entry name" value="V-type ATPase subunit E-like"/>
    <property type="match status" value="1"/>
</dbReference>
<keyword evidence="7" id="KW-1185">Reference proteome</keyword>
<evidence type="ECO:0000313" key="7">
    <source>
        <dbReference type="Proteomes" id="UP000007030"/>
    </source>
</evidence>
<keyword evidence="4" id="KW-0066">ATP synthesis</keyword>
<evidence type="ECO:0000256" key="2">
    <source>
        <dbReference type="ARBA" id="ARBA00022448"/>
    </source>
</evidence>
<dbReference type="GO" id="GO:0042777">
    <property type="term" value="P:proton motive force-driven plasma membrane ATP synthesis"/>
    <property type="evidence" value="ECO:0007669"/>
    <property type="project" value="UniProtKB-UniRule"/>
</dbReference>
<dbReference type="GO" id="GO:0046933">
    <property type="term" value="F:proton-transporting ATP synthase activity, rotational mechanism"/>
    <property type="evidence" value="ECO:0007669"/>
    <property type="project" value="UniProtKB-UniRule"/>
</dbReference>
<evidence type="ECO:0000313" key="6">
    <source>
        <dbReference type="EMBL" id="AEB12338.1"/>
    </source>
</evidence>
<keyword evidence="2 4" id="KW-0813">Transport</keyword>
<dbReference type="HOGENOM" id="CLU_123924_0_0_0"/>
<keyword evidence="5" id="KW-0175">Coiled coil</keyword>
<dbReference type="GO" id="GO:0005524">
    <property type="term" value="F:ATP binding"/>
    <property type="evidence" value="ECO:0007669"/>
    <property type="project" value="UniProtKB-UniRule"/>
</dbReference>
<evidence type="ECO:0000256" key="3">
    <source>
        <dbReference type="ARBA" id="ARBA00023065"/>
    </source>
</evidence>
<organism evidence="6 7">
    <name type="scientific">Marinithermus hydrothermalis (strain DSM 14884 / JCM 11576 / T1)</name>
    <dbReference type="NCBI Taxonomy" id="869210"/>
    <lineage>
        <taxon>Bacteria</taxon>
        <taxon>Thermotogati</taxon>
        <taxon>Deinococcota</taxon>
        <taxon>Deinococci</taxon>
        <taxon>Thermales</taxon>
        <taxon>Thermaceae</taxon>
        <taxon>Marinithermus</taxon>
    </lineage>
</organism>
<reference evidence="6 7" key="1">
    <citation type="journal article" date="2012" name="Stand. Genomic Sci.">
        <title>Complete genome sequence of the aerobic, heterotroph Marinithermus hydrothermalis type strain (T1(T)) from a deep-sea hydrothermal vent chimney.</title>
        <authorList>
            <person name="Copeland A."/>
            <person name="Gu W."/>
            <person name="Yasawong M."/>
            <person name="Lapidus A."/>
            <person name="Lucas S."/>
            <person name="Deshpande S."/>
            <person name="Pagani I."/>
            <person name="Tapia R."/>
            <person name="Cheng J.F."/>
            <person name="Goodwin L.A."/>
            <person name="Pitluck S."/>
            <person name="Liolios K."/>
            <person name="Ivanova N."/>
            <person name="Mavromatis K."/>
            <person name="Mikhailova N."/>
            <person name="Pati A."/>
            <person name="Chen A."/>
            <person name="Palaniappan K."/>
            <person name="Land M."/>
            <person name="Pan C."/>
            <person name="Brambilla E.M."/>
            <person name="Rohde M."/>
            <person name="Tindall B.J."/>
            <person name="Sikorski J."/>
            <person name="Goker M."/>
            <person name="Detter J.C."/>
            <person name="Bristow J."/>
            <person name="Eisen J.A."/>
            <person name="Markowitz V."/>
            <person name="Hugenholtz P."/>
            <person name="Kyrpides N.C."/>
            <person name="Klenk H.P."/>
            <person name="Woyke T."/>
        </authorList>
    </citation>
    <scope>NUCLEOTIDE SEQUENCE [LARGE SCALE GENOMIC DNA]</scope>
    <source>
        <strain evidence="7">DSM 14884 / JCM 11576 / T1</strain>
    </source>
</reference>
<keyword evidence="4" id="KW-0375">Hydrogen ion transport</keyword>
<dbReference type="Gene3D" id="1.20.5.620">
    <property type="entry name" value="F1F0 ATP synthase subunit B, membrane domain"/>
    <property type="match status" value="1"/>
</dbReference>
<name>F2NK89_MARHT</name>
<dbReference type="GO" id="GO:0033178">
    <property type="term" value="C:proton-transporting two-sector ATPase complex, catalytic domain"/>
    <property type="evidence" value="ECO:0007669"/>
    <property type="project" value="InterPro"/>
</dbReference>
<protein>
    <recommendedName>
        <fullName evidence="4">V-type proton ATPase subunit E</fullName>
    </recommendedName>
    <alternativeName>
        <fullName evidence="4">V-ATPase subunit E</fullName>
    </alternativeName>
</protein>
<dbReference type="Pfam" id="PF01991">
    <property type="entry name" value="vATP-synt_E"/>
    <property type="match status" value="1"/>
</dbReference>
<gene>
    <name evidence="4" type="primary">atpE</name>
    <name evidence="6" type="ordered locus">Marky_1603</name>
</gene>
<sequence length="188" mass="20365">MPKLENILQEEVLAEINGLLAEAEAKAGTLLREAQEQAEALKASRQRALEAERAAALKRAKSAAELQVATARMKAKGEVVDQVYAKVLEALEGLAAKPEYAEVLQKLAEEAVGALGEAEAVVVNPEDAAHLQTWAQERGLELRTDAQLRLGVRVVAKGGKSQVENTLPERLERAWETLSARVAQILWG</sequence>
<dbReference type="InterPro" id="IPR002842">
    <property type="entry name" value="ATPase_V1_Esu"/>
</dbReference>
<dbReference type="AlphaFoldDB" id="F2NK89"/>
<dbReference type="RefSeq" id="WP_013704385.1">
    <property type="nucleotide sequence ID" value="NC_015387.1"/>
</dbReference>
<accession>F2NK89</accession>
<comment type="function">
    <text evidence="4">Produces ATP from ADP in the presence of a proton gradient across the membrane.</text>
</comment>
<evidence type="ECO:0000256" key="5">
    <source>
        <dbReference type="SAM" id="Coils"/>
    </source>
</evidence>
<dbReference type="OrthoDB" id="26328at2"/>
<feature type="coiled-coil region" evidence="5">
    <location>
        <begin position="13"/>
        <end position="54"/>
    </location>
</feature>
<dbReference type="HAMAP" id="MF_00311">
    <property type="entry name" value="ATP_synth_E_arch"/>
    <property type="match status" value="1"/>
</dbReference>
<dbReference type="Proteomes" id="UP000007030">
    <property type="component" value="Chromosome"/>
</dbReference>
<dbReference type="KEGG" id="mhd:Marky_1603"/>
<evidence type="ECO:0000256" key="1">
    <source>
        <dbReference type="ARBA" id="ARBA00005901"/>
    </source>
</evidence>
<dbReference type="GO" id="GO:0046961">
    <property type="term" value="F:proton-transporting ATPase activity, rotational mechanism"/>
    <property type="evidence" value="ECO:0007669"/>
    <property type="project" value="InterPro"/>
</dbReference>
<evidence type="ECO:0000256" key="4">
    <source>
        <dbReference type="HAMAP-Rule" id="MF_00311"/>
    </source>
</evidence>
<dbReference type="eggNOG" id="COG1390">
    <property type="taxonomic scope" value="Bacteria"/>
</dbReference>
<keyword evidence="3 4" id="KW-0406">Ion transport</keyword>
<comment type="similarity">
    <text evidence="1 4">Belongs to the V-ATPase E subunit family.</text>
</comment>
<proteinExistence type="inferred from homology"/>
<dbReference type="STRING" id="869210.Marky_1603"/>
<dbReference type="EMBL" id="CP002630">
    <property type="protein sequence ID" value="AEB12338.1"/>
    <property type="molecule type" value="Genomic_DNA"/>
</dbReference>
<dbReference type="InterPro" id="IPR038495">
    <property type="entry name" value="ATPase_E_C"/>
</dbReference>